<accession>A0AAV2QWC6</accession>
<dbReference type="GO" id="GO:0005576">
    <property type="term" value="C:extracellular region"/>
    <property type="evidence" value="ECO:0007669"/>
    <property type="project" value="UniProtKB-SubCell"/>
</dbReference>
<gene>
    <name evidence="5" type="ORF">MNOR_LOCUS17607</name>
</gene>
<name>A0AAV2QWC6_MEGNR</name>
<evidence type="ECO:0000256" key="3">
    <source>
        <dbReference type="ARBA" id="ARBA00022559"/>
    </source>
</evidence>
<dbReference type="InterPro" id="IPR019791">
    <property type="entry name" value="Haem_peroxidase_animal"/>
</dbReference>
<dbReference type="SUPFAM" id="SSF48113">
    <property type="entry name" value="Heme-dependent peroxidases"/>
    <property type="match status" value="1"/>
</dbReference>
<dbReference type="GO" id="GO:0006979">
    <property type="term" value="P:response to oxidative stress"/>
    <property type="evidence" value="ECO:0007669"/>
    <property type="project" value="InterPro"/>
</dbReference>
<keyword evidence="2" id="KW-0964">Secreted</keyword>
<dbReference type="PANTHER" id="PTHR11475">
    <property type="entry name" value="OXIDASE/PEROXIDASE"/>
    <property type="match status" value="1"/>
</dbReference>
<dbReference type="PANTHER" id="PTHR11475:SF4">
    <property type="entry name" value="CHORION PEROXIDASE"/>
    <property type="match status" value="1"/>
</dbReference>
<organism evidence="5 6">
    <name type="scientific">Meganyctiphanes norvegica</name>
    <name type="common">Northern krill</name>
    <name type="synonym">Thysanopoda norvegica</name>
    <dbReference type="NCBI Taxonomy" id="48144"/>
    <lineage>
        <taxon>Eukaryota</taxon>
        <taxon>Metazoa</taxon>
        <taxon>Ecdysozoa</taxon>
        <taxon>Arthropoda</taxon>
        <taxon>Crustacea</taxon>
        <taxon>Multicrustacea</taxon>
        <taxon>Malacostraca</taxon>
        <taxon>Eumalacostraca</taxon>
        <taxon>Eucarida</taxon>
        <taxon>Euphausiacea</taxon>
        <taxon>Euphausiidae</taxon>
        <taxon>Meganyctiphanes</taxon>
    </lineage>
</organism>
<dbReference type="AlphaFoldDB" id="A0AAV2QWC6"/>
<keyword evidence="3" id="KW-0575">Peroxidase</keyword>
<dbReference type="InterPro" id="IPR037120">
    <property type="entry name" value="Haem_peroxidase_sf_animal"/>
</dbReference>
<feature type="non-terminal residue" evidence="5">
    <location>
        <position position="1"/>
    </location>
</feature>
<keyword evidence="3" id="KW-0560">Oxidoreductase</keyword>
<dbReference type="EMBL" id="CAXKWB010012171">
    <property type="protein sequence ID" value="CAL4103596.1"/>
    <property type="molecule type" value="Genomic_DNA"/>
</dbReference>
<proteinExistence type="predicted"/>
<keyword evidence="4" id="KW-0325">Glycoprotein</keyword>
<evidence type="ECO:0000313" key="5">
    <source>
        <dbReference type="EMBL" id="CAL4103596.1"/>
    </source>
</evidence>
<evidence type="ECO:0000256" key="1">
    <source>
        <dbReference type="ARBA" id="ARBA00004613"/>
    </source>
</evidence>
<dbReference type="InterPro" id="IPR010255">
    <property type="entry name" value="Haem_peroxidase_sf"/>
</dbReference>
<dbReference type="Proteomes" id="UP001497623">
    <property type="component" value="Unassembled WGS sequence"/>
</dbReference>
<evidence type="ECO:0000256" key="2">
    <source>
        <dbReference type="ARBA" id="ARBA00022525"/>
    </source>
</evidence>
<dbReference type="GO" id="GO:0020037">
    <property type="term" value="F:heme binding"/>
    <property type="evidence" value="ECO:0007669"/>
    <property type="project" value="InterPro"/>
</dbReference>
<evidence type="ECO:0008006" key="7">
    <source>
        <dbReference type="Google" id="ProtNLM"/>
    </source>
</evidence>
<comment type="subcellular location">
    <subcellularLocation>
        <location evidence="1">Secreted</location>
    </subcellularLocation>
</comment>
<feature type="non-terminal residue" evidence="5">
    <location>
        <position position="102"/>
    </location>
</feature>
<dbReference type="PROSITE" id="PS50292">
    <property type="entry name" value="PEROXIDASE_3"/>
    <property type="match status" value="1"/>
</dbReference>
<reference evidence="5 6" key="1">
    <citation type="submission" date="2024-05" db="EMBL/GenBank/DDBJ databases">
        <authorList>
            <person name="Wallberg A."/>
        </authorList>
    </citation>
    <scope>NUCLEOTIDE SEQUENCE [LARGE SCALE GENOMIC DNA]</scope>
</reference>
<dbReference type="GO" id="GO:0004601">
    <property type="term" value="F:peroxidase activity"/>
    <property type="evidence" value="ECO:0007669"/>
    <property type="project" value="UniProtKB-KW"/>
</dbReference>
<sequence>WGSATRPFERYLQADYGDKVSSLRTGKRNTPLPNAREVSNAMASAAPRPKPDVSVMFMQWGQFVSHDINLTPSNFSIECCTTGQLDEACMPIDVTHDSYFRK</sequence>
<evidence type="ECO:0000313" key="6">
    <source>
        <dbReference type="Proteomes" id="UP001497623"/>
    </source>
</evidence>
<evidence type="ECO:0000256" key="4">
    <source>
        <dbReference type="ARBA" id="ARBA00023180"/>
    </source>
</evidence>
<comment type="caution">
    <text evidence="5">The sequence shown here is derived from an EMBL/GenBank/DDBJ whole genome shotgun (WGS) entry which is preliminary data.</text>
</comment>
<keyword evidence="6" id="KW-1185">Reference proteome</keyword>
<dbReference type="Gene3D" id="1.10.640.10">
    <property type="entry name" value="Haem peroxidase domain superfamily, animal type"/>
    <property type="match status" value="1"/>
</dbReference>
<dbReference type="Pfam" id="PF03098">
    <property type="entry name" value="An_peroxidase"/>
    <property type="match status" value="1"/>
</dbReference>
<protein>
    <recommendedName>
        <fullName evidence="7">Peroxidase</fullName>
    </recommendedName>
</protein>